<protein>
    <recommendedName>
        <fullName evidence="2">Tox-REase-5 domain-containing protein</fullName>
    </recommendedName>
</protein>
<evidence type="ECO:0000313" key="3">
    <source>
        <dbReference type="EMBL" id="MBD8082513.1"/>
    </source>
</evidence>
<comment type="caution">
    <text evidence="3">The sequence shown here is derived from an EMBL/GenBank/DDBJ whole genome shotgun (WGS) entry which is preliminary data.</text>
</comment>
<feature type="domain" description="Tox-REase-5" evidence="2">
    <location>
        <begin position="107"/>
        <end position="157"/>
    </location>
</feature>
<dbReference type="EMBL" id="JACYFS010000002">
    <property type="protein sequence ID" value="MBD8082513.1"/>
    <property type="molecule type" value="Genomic_DNA"/>
</dbReference>
<evidence type="ECO:0000259" key="2">
    <source>
        <dbReference type="Pfam" id="PF15648"/>
    </source>
</evidence>
<sequence>MRLFGSNRSKSRWKEVLEGAGERVVREALEEGAEKAGKETLEAGAKRSTAEVLEQLAKKEGGDIARVTDGAVDDIAGLANKKPSYKIGESDGGPGTWENRHSPKKGADYQKKTTGAPDDTEYVVKTDKMKSGEKKFDGYNPRNNSVIDAKDWEMSQSGPPKVKGWPPDGDSKFDQMMRNKEVKNLQKDAQIAASKGSNLEYHVPTEAKKQQLLEMLGTDIPDNFDIIVTPK</sequence>
<dbReference type="RefSeq" id="WP_191736489.1">
    <property type="nucleotide sequence ID" value="NZ_JACYFS010000002.1"/>
</dbReference>
<feature type="compositionally biased region" description="Basic and acidic residues" evidence="1">
    <location>
        <begin position="98"/>
        <end position="111"/>
    </location>
</feature>
<gene>
    <name evidence="3" type="ORF">IC610_08800</name>
</gene>
<feature type="region of interest" description="Disordered" evidence="1">
    <location>
        <begin position="80"/>
        <end position="120"/>
    </location>
</feature>
<feature type="region of interest" description="Disordered" evidence="1">
    <location>
        <begin position="132"/>
        <end position="172"/>
    </location>
</feature>
<reference evidence="3 4" key="1">
    <citation type="submission" date="2020-09" db="EMBL/GenBank/DDBJ databases">
        <title>Genome seq and assembly of Chryseobacterium sp.</title>
        <authorList>
            <person name="Chhetri G."/>
        </authorList>
    </citation>
    <scope>NUCLEOTIDE SEQUENCE [LARGE SCALE GENOMIC DNA]</scope>
    <source>
        <strain evidence="3 4">GCR10</strain>
    </source>
</reference>
<accession>A0ABR8ZCD3</accession>
<dbReference type="Pfam" id="PF15648">
    <property type="entry name" value="Tox-REase-5"/>
    <property type="match status" value="1"/>
</dbReference>
<keyword evidence="4" id="KW-1185">Reference proteome</keyword>
<name>A0ABR8ZCD3_9FLAO</name>
<organism evidence="3 4">
    <name type="scientific">Chryseobacterium caseinilyticum</name>
    <dbReference type="NCBI Taxonomy" id="2771428"/>
    <lineage>
        <taxon>Bacteria</taxon>
        <taxon>Pseudomonadati</taxon>
        <taxon>Bacteroidota</taxon>
        <taxon>Flavobacteriia</taxon>
        <taxon>Flavobacteriales</taxon>
        <taxon>Weeksellaceae</taxon>
        <taxon>Chryseobacterium group</taxon>
        <taxon>Chryseobacterium</taxon>
    </lineage>
</organism>
<dbReference type="Proteomes" id="UP000637299">
    <property type="component" value="Unassembled WGS sequence"/>
</dbReference>
<evidence type="ECO:0000313" key="4">
    <source>
        <dbReference type="Proteomes" id="UP000637299"/>
    </source>
</evidence>
<proteinExistence type="predicted"/>
<evidence type="ECO:0000256" key="1">
    <source>
        <dbReference type="SAM" id="MobiDB-lite"/>
    </source>
</evidence>
<dbReference type="InterPro" id="IPR028904">
    <property type="entry name" value="Tox-REase-5_dom"/>
</dbReference>